<dbReference type="EMBL" id="CP001034">
    <property type="protein sequence ID" value="ACB84877.1"/>
    <property type="molecule type" value="Genomic_DNA"/>
</dbReference>
<keyword evidence="2" id="KW-1185">Reference proteome</keyword>
<dbReference type="KEGG" id="nth:Nther_1294"/>
<gene>
    <name evidence="1" type="ordered locus">Nther_1294</name>
</gene>
<dbReference type="STRING" id="457570.Nther_1294"/>
<organism evidence="1 2">
    <name type="scientific">Natranaerobius thermophilus (strain ATCC BAA-1301 / DSM 18059 / JW/NM-WN-LF)</name>
    <dbReference type="NCBI Taxonomy" id="457570"/>
    <lineage>
        <taxon>Bacteria</taxon>
        <taxon>Bacillati</taxon>
        <taxon>Bacillota</taxon>
        <taxon>Clostridia</taxon>
        <taxon>Natranaerobiales</taxon>
        <taxon>Natranaerobiaceae</taxon>
        <taxon>Natranaerobius</taxon>
    </lineage>
</organism>
<dbReference type="Proteomes" id="UP000001683">
    <property type="component" value="Chromosome"/>
</dbReference>
<reference evidence="1 2" key="2">
    <citation type="journal article" date="2011" name="J. Bacteriol.">
        <title>Complete genome sequence of the anaerobic, halophilic alkalithermophile Natranaerobius thermophilus JW/NM-WN-LF.</title>
        <authorList>
            <person name="Zhao B."/>
            <person name="Mesbah N.M."/>
            <person name="Dalin E."/>
            <person name="Goodwin L."/>
            <person name="Nolan M."/>
            <person name="Pitluck S."/>
            <person name="Chertkov O."/>
            <person name="Brettin T.S."/>
            <person name="Han J."/>
            <person name="Larimer F.W."/>
            <person name="Land M.L."/>
            <person name="Hauser L."/>
            <person name="Kyrpides N."/>
            <person name="Wiegel J."/>
        </authorList>
    </citation>
    <scope>NUCLEOTIDE SEQUENCE [LARGE SCALE GENOMIC DNA]</scope>
    <source>
        <strain evidence="2">ATCC BAA-1301 / DSM 18059 / JW/NM-WN-LF</strain>
    </source>
</reference>
<name>B2A2G2_NATTJ</name>
<dbReference type="InParanoid" id="B2A2G2"/>
<sequence length="51" mass="5676">MDQKLSLIEFLCLTCGFQGLGEKKAENSDCPKCQGKLISSEQMNQVKKLLV</sequence>
<dbReference type="OrthoDB" id="2085496at2"/>
<dbReference type="RefSeq" id="WP_012447752.1">
    <property type="nucleotide sequence ID" value="NC_010718.1"/>
</dbReference>
<evidence type="ECO:0000313" key="1">
    <source>
        <dbReference type="EMBL" id="ACB84877.1"/>
    </source>
</evidence>
<dbReference type="HOGENOM" id="CLU_3101228_0_0_9"/>
<accession>B2A2G2</accession>
<protein>
    <submittedName>
        <fullName evidence="1">Uncharacterized protein</fullName>
    </submittedName>
</protein>
<evidence type="ECO:0000313" key="2">
    <source>
        <dbReference type="Proteomes" id="UP000001683"/>
    </source>
</evidence>
<dbReference type="AlphaFoldDB" id="B2A2G2"/>
<reference evidence="1 2" key="1">
    <citation type="submission" date="2008-04" db="EMBL/GenBank/DDBJ databases">
        <title>Complete sequence of chromosome of Natranaerobius thermophilus JW/NM-WN-LF.</title>
        <authorList>
            <consortium name="US DOE Joint Genome Institute"/>
            <person name="Copeland A."/>
            <person name="Lucas S."/>
            <person name="Lapidus A."/>
            <person name="Glavina del Rio T."/>
            <person name="Dalin E."/>
            <person name="Tice H."/>
            <person name="Bruce D."/>
            <person name="Goodwin L."/>
            <person name="Pitluck S."/>
            <person name="Chertkov O."/>
            <person name="Brettin T."/>
            <person name="Detter J.C."/>
            <person name="Han C."/>
            <person name="Kuske C.R."/>
            <person name="Schmutz J."/>
            <person name="Larimer F."/>
            <person name="Land M."/>
            <person name="Hauser L."/>
            <person name="Kyrpides N."/>
            <person name="Lykidis A."/>
            <person name="Mesbah N.M."/>
            <person name="Wiegel J."/>
        </authorList>
    </citation>
    <scope>NUCLEOTIDE SEQUENCE [LARGE SCALE GENOMIC DNA]</scope>
    <source>
        <strain evidence="2">ATCC BAA-1301 / DSM 18059 / JW/NM-WN-LF</strain>
    </source>
</reference>
<proteinExistence type="predicted"/>